<evidence type="ECO:0000313" key="2">
    <source>
        <dbReference type="EMBL" id="GAA2346234.1"/>
    </source>
</evidence>
<dbReference type="InterPro" id="IPR052987">
    <property type="entry name" value="Chloroplast_AMP-bd_Enzymes"/>
</dbReference>
<dbReference type="SUPFAM" id="SSF56801">
    <property type="entry name" value="Acetyl-CoA synthetase-like"/>
    <property type="match status" value="1"/>
</dbReference>
<dbReference type="InterPro" id="IPR042099">
    <property type="entry name" value="ANL_N_sf"/>
</dbReference>
<dbReference type="PANTHER" id="PTHR43813:SF1">
    <property type="entry name" value="ACYL-ACTIVATING ENZYME 16, CHLOROPLASTIC-RELATED"/>
    <property type="match status" value="1"/>
</dbReference>
<dbReference type="PANTHER" id="PTHR43813">
    <property type="entry name" value="ACYL-ACTIVATING ENZYME 16, CHLOROPLASTIC-RELATED"/>
    <property type="match status" value="1"/>
</dbReference>
<sequence>MRDRAGRDPDRVALREKHRGIWREITWARYWQTARAVALGLRALGVGPGDRVAIRSQNRPEWLYAAVAAAALGATVADDGAKVLVAEGQEQVDDALAAPGGLLRIVYLDKAGVWNKYDSGLLLSFGELLEVGRGAEGEMEPPDAAGDPATPIGGPRDLLVSRLPLGEPAGAVAAWANAANGAVLHFGAPEDLREVQPTILLAGPEDWTGLHAGIEARVAGASRLKRANARLWLHRERGSALGWLLCHRALRERIGLRHLRHAGSAGPVPPEVRRFFQGIGVTIEDAT</sequence>
<feature type="domain" description="AMP-dependent synthetase/ligase" evidence="1">
    <location>
        <begin position="2"/>
        <end position="76"/>
    </location>
</feature>
<dbReference type="Gene3D" id="3.40.50.12780">
    <property type="entry name" value="N-terminal domain of ligase-like"/>
    <property type="match status" value="1"/>
</dbReference>
<accession>A0ABN3G8A9</accession>
<evidence type="ECO:0000259" key="1">
    <source>
        <dbReference type="Pfam" id="PF00501"/>
    </source>
</evidence>
<dbReference type="EMBL" id="BAAARV010000025">
    <property type="protein sequence ID" value="GAA2346234.1"/>
    <property type="molecule type" value="Genomic_DNA"/>
</dbReference>
<comment type="caution">
    <text evidence="2">The sequence shown here is derived from an EMBL/GenBank/DDBJ whole genome shotgun (WGS) entry which is preliminary data.</text>
</comment>
<gene>
    <name evidence="2" type="ORF">GCM10010170_032860</name>
</gene>
<evidence type="ECO:0000313" key="3">
    <source>
        <dbReference type="Proteomes" id="UP001501444"/>
    </source>
</evidence>
<dbReference type="Proteomes" id="UP001501444">
    <property type="component" value="Unassembled WGS sequence"/>
</dbReference>
<reference evidence="2 3" key="1">
    <citation type="journal article" date="2019" name="Int. J. Syst. Evol. Microbiol.">
        <title>The Global Catalogue of Microorganisms (GCM) 10K type strain sequencing project: providing services to taxonomists for standard genome sequencing and annotation.</title>
        <authorList>
            <consortium name="The Broad Institute Genomics Platform"/>
            <consortium name="The Broad Institute Genome Sequencing Center for Infectious Disease"/>
            <person name="Wu L."/>
            <person name="Ma J."/>
        </authorList>
    </citation>
    <scope>NUCLEOTIDE SEQUENCE [LARGE SCALE GENOMIC DNA]</scope>
    <source>
        <strain evidence="2 3">JCM 3272</strain>
    </source>
</reference>
<protein>
    <recommendedName>
        <fullName evidence="1">AMP-dependent synthetase/ligase domain-containing protein</fullName>
    </recommendedName>
</protein>
<proteinExistence type="predicted"/>
<keyword evidence="3" id="KW-1185">Reference proteome</keyword>
<dbReference type="Pfam" id="PF00501">
    <property type="entry name" value="AMP-binding"/>
    <property type="match status" value="1"/>
</dbReference>
<dbReference type="InterPro" id="IPR000873">
    <property type="entry name" value="AMP-dep_synth/lig_dom"/>
</dbReference>
<name>A0ABN3G8A9_9ACTN</name>
<organism evidence="2 3">
    <name type="scientific">Dactylosporangium salmoneum</name>
    <dbReference type="NCBI Taxonomy" id="53361"/>
    <lineage>
        <taxon>Bacteria</taxon>
        <taxon>Bacillati</taxon>
        <taxon>Actinomycetota</taxon>
        <taxon>Actinomycetes</taxon>
        <taxon>Micromonosporales</taxon>
        <taxon>Micromonosporaceae</taxon>
        <taxon>Dactylosporangium</taxon>
    </lineage>
</organism>